<reference evidence="5" key="1">
    <citation type="journal article" date="2013" name="Stand. Genomic Sci.">
        <title>Complete genome sequence of Desulfocapsa sulfexigens, a marine deltaproteobacterium specialized in disproportionating inorganic sulfur compounds.</title>
        <authorList>
            <person name="Finster K.W."/>
            <person name="Kjeldsen K.U."/>
            <person name="Kube M."/>
            <person name="Reinhardt R."/>
            <person name="Mussmann M."/>
            <person name="Amann R."/>
            <person name="Schreiber L."/>
        </authorList>
    </citation>
    <scope>NUCLEOTIDE SEQUENCE [LARGE SCALE GENOMIC DNA]</scope>
    <source>
        <strain evidence="5">DSM 10523 / SB164P1</strain>
    </source>
</reference>
<evidence type="ECO:0000259" key="2">
    <source>
        <dbReference type="Pfam" id="PF19501"/>
    </source>
</evidence>
<dbReference type="PANTHER" id="PTHR40081:SF1">
    <property type="entry name" value="TAT PATHWAY SIGNAL SEQUENCE DOMAIN PROTEIN"/>
    <property type="match status" value="1"/>
</dbReference>
<name>M1PFA0_DESSD</name>
<dbReference type="RefSeq" id="WP_015404056.1">
    <property type="nucleotide sequence ID" value="NC_020304.1"/>
</dbReference>
<feature type="signal peptide" evidence="1">
    <location>
        <begin position="1"/>
        <end position="22"/>
    </location>
</feature>
<dbReference type="STRING" id="1167006.UWK_01807"/>
<dbReference type="InterPro" id="IPR045793">
    <property type="entry name" value="PcRGLX/YetA-like"/>
</dbReference>
<keyword evidence="5" id="KW-1185">Reference proteome</keyword>
<dbReference type="KEGG" id="dsf:UWK_01807"/>
<dbReference type="InterPro" id="IPR048330">
    <property type="entry name" value="PcRGLX/YetA_2nd"/>
</dbReference>
<dbReference type="InterPro" id="IPR048329">
    <property type="entry name" value="PcRGLX_1st"/>
</dbReference>
<dbReference type="Pfam" id="PF19501">
    <property type="entry name" value="PcRGLX_1st"/>
    <property type="match status" value="1"/>
</dbReference>
<dbReference type="PROSITE" id="PS51257">
    <property type="entry name" value="PROKAR_LIPOPROTEIN"/>
    <property type="match status" value="1"/>
</dbReference>
<evidence type="ECO:0000313" key="4">
    <source>
        <dbReference type="EMBL" id="AGF78365.1"/>
    </source>
</evidence>
<organism evidence="4 5">
    <name type="scientific">Desulfocapsa sulfexigens (strain DSM 10523 / SB164P1)</name>
    <dbReference type="NCBI Taxonomy" id="1167006"/>
    <lineage>
        <taxon>Bacteria</taxon>
        <taxon>Pseudomonadati</taxon>
        <taxon>Thermodesulfobacteriota</taxon>
        <taxon>Desulfobulbia</taxon>
        <taxon>Desulfobulbales</taxon>
        <taxon>Desulfocapsaceae</taxon>
        <taxon>Desulfocapsa</taxon>
    </lineage>
</organism>
<protein>
    <recommendedName>
        <fullName evidence="6">LamG-like jellyroll fold domain-containing protein</fullName>
    </recommendedName>
</protein>
<feature type="domain" description="PcRGLX/YetA-like N-terminal RIFT barrel" evidence="2">
    <location>
        <begin position="44"/>
        <end position="95"/>
    </location>
</feature>
<evidence type="ECO:0000259" key="3">
    <source>
        <dbReference type="Pfam" id="PF21345"/>
    </source>
</evidence>
<dbReference type="Proteomes" id="UP000011721">
    <property type="component" value="Chromosome"/>
</dbReference>
<feature type="domain" description="PcRGLX/YetA-like central beta-sandwich" evidence="3">
    <location>
        <begin position="118"/>
        <end position="258"/>
    </location>
</feature>
<sequence>MKKCIIILVSILFSCCIYTNNAAAIESIPITINYPEQSVKSWPIATGVPFPKKTLSDIKQLVLREENGTAVPCQIDVTATWLDGSIRWVLLNFHGFQSKQYHLTIDETFPTEQTINGISITEDNHGVTIDTGAGTFSINNDDALITNAVIQNKRILYQSGKGATVIDNQGNKAVFGGKSSELSTSFLVKGPMWTVIRKEGWYISENKSEKIARGIIWMHFYANSPYVKIVHQLVLTEDTNKVWFKNIQIHFSTMLQEQSTALFDISNHDTGQVIEIPVTENEQTSMAQTDFPHFMSKSSNFSLIHRKNTIDTTIQSGTACGDWCSLRSPQQSLTIVLQDLAEQFPKELTVSKSGITAALWSERGGKELDFRTETLVKDYWGKWTNYADIGESGVLTIPSNAQASAKTHTLWVLPHTANQTIKEIESIANTASRGVISLPGNKWLCDSGTMGPPMLPKDTQQFPVAEKFISDFFDKTVLVPQHLFPLTGYIAWGSNPATRYNKDPETNEYYATWWRISGLVDYHLRKNVWTLYARSGERKYFDYGTKFNRFAGDMNMHHWDYGPVGNYKDRSWKVKGGFAYGLLPNNLNLKGGEGVGSYPIYWRWVSGKPDGSGADISNYLLQFYLTGDWEMWELAKNFGEAVKKYSFLQTPESRRGAFVPLRYLTWLYSMNWDPELGKQLHSLAEDIIDLNSPNGVSLNMPPGPLYKISRNAIALLDYYRLTEAPLAREGFLKMIDYQYRFELGDYAKPIAYQNASGMYYTMAWRMTGEDKYLQLARRSMEASTSQYKEILKSSKGSPEYYGQSFNYHACLSLPIIMKGLKDYKGIVKQLPVLKKVFDSTSVSMAVFEKSPGQALNIEVLFNVAQEDHVTPILLGPDQKPVKNHHILKVEKRLAQRDVPGITPFYYHLEIPASNIAGTYRLGHDNRGDFTILNTNAKHIVLECPEGFWLEKDEPFFFFVDSKLTHINLFANKEVTITKSNQTPAVESTGKTYGDLSIPTNGTNGLWKIQSEDPAFVKFKDITPYIAFLSPDRYFFPTSPKLPNQYGTQNTSTSAQATQLKSNEGIQLTGDQTIRFPRGKSLSDGSYENFPGLKGTIEFYYKPDWSAVDLLIPGKRDLSIPLLSAGDIQIRYRYGQGHRFYAFLDFLCGTSKYAKRENKTKFGTHARLFPKQGQWIHIAVTWDATATTDTTKEHGAQKYSHAREIFHIFINGKKYKRIWSFPSKLHSRLGKQATNDFSLANIPEWIALGPGSGTYQVLRISDIVRYEDNFVPFVIPDKQDKSTKVLLQTNEILGALNRQGKKIPVKCKKF</sequence>
<dbReference type="EMBL" id="CP003985">
    <property type="protein sequence ID" value="AGF78365.1"/>
    <property type="molecule type" value="Genomic_DNA"/>
</dbReference>
<dbReference type="HOGENOM" id="CLU_260840_0_0_7"/>
<evidence type="ECO:0008006" key="6">
    <source>
        <dbReference type="Google" id="ProtNLM"/>
    </source>
</evidence>
<keyword evidence="1" id="KW-0732">Signal</keyword>
<feature type="chain" id="PRO_5004016772" description="LamG-like jellyroll fold domain-containing protein" evidence="1">
    <location>
        <begin position="23"/>
        <end position="1309"/>
    </location>
</feature>
<dbReference type="Pfam" id="PF21345">
    <property type="entry name" value="PcRGLX_2nd"/>
    <property type="match status" value="1"/>
</dbReference>
<dbReference type="OrthoDB" id="262615at2"/>
<gene>
    <name evidence="4" type="ordered locus">UWK_01807</name>
</gene>
<proteinExistence type="predicted"/>
<evidence type="ECO:0000256" key="1">
    <source>
        <dbReference type="SAM" id="SignalP"/>
    </source>
</evidence>
<dbReference type="PANTHER" id="PTHR40081">
    <property type="entry name" value="CONCANAVALIN A-LIKE LECTIN/GLUCANASE"/>
    <property type="match status" value="1"/>
</dbReference>
<accession>M1PFA0</accession>
<evidence type="ECO:0000313" key="5">
    <source>
        <dbReference type="Proteomes" id="UP000011721"/>
    </source>
</evidence>
<dbReference type="eggNOG" id="COG3533">
    <property type="taxonomic scope" value="Bacteria"/>
</dbReference>